<name>A0A024E459_9PSED</name>
<dbReference type="EMBL" id="CP005960">
    <property type="protein sequence ID" value="AHZ67345.1"/>
    <property type="molecule type" value="Genomic_DNA"/>
</dbReference>
<proteinExistence type="predicted"/>
<protein>
    <submittedName>
        <fullName evidence="1">Uncharacterized protein</fullName>
    </submittedName>
</protein>
<evidence type="ECO:0000313" key="1">
    <source>
        <dbReference type="EMBL" id="AHZ67345.1"/>
    </source>
</evidence>
<dbReference type="AlphaFoldDB" id="A0A024E459"/>
<dbReference type="KEGG" id="pman:OU5_0266"/>
<organism evidence="1 2">
    <name type="scientific">Pseudomonas mandelii JR-1</name>
    <dbReference type="NCBI Taxonomy" id="1147786"/>
    <lineage>
        <taxon>Bacteria</taxon>
        <taxon>Pseudomonadati</taxon>
        <taxon>Pseudomonadota</taxon>
        <taxon>Gammaproteobacteria</taxon>
        <taxon>Pseudomonadales</taxon>
        <taxon>Pseudomonadaceae</taxon>
        <taxon>Pseudomonas</taxon>
    </lineage>
</organism>
<dbReference type="Proteomes" id="UP000026913">
    <property type="component" value="Chromosome"/>
</dbReference>
<dbReference type="HOGENOM" id="CLU_3083742_0_0_6"/>
<sequence>MRADRNPGTGRATACAEHSIPERSIAQLSQLTGGGSLCARTVTFRTTDKPAK</sequence>
<evidence type="ECO:0000313" key="2">
    <source>
        <dbReference type="Proteomes" id="UP000026913"/>
    </source>
</evidence>
<accession>A0A024E459</accession>
<reference evidence="1 2" key="1">
    <citation type="journal article" date="2012" name="J. Bacteriol.">
        <title>Genome sequence of cold-adapted Pseudomonas mandelii strain JR-1.</title>
        <authorList>
            <person name="Jang S.H."/>
            <person name="Kim J."/>
            <person name="Kim J."/>
            <person name="Hong S."/>
            <person name="Lee C."/>
        </authorList>
    </citation>
    <scope>NUCLEOTIDE SEQUENCE [LARGE SCALE GENOMIC DNA]</scope>
    <source>
        <strain evidence="1 2">JR-1</strain>
    </source>
</reference>
<gene>
    <name evidence="1" type="ORF">OU5_0266</name>
</gene>